<dbReference type="PANTHER" id="PTHR46300:SF7">
    <property type="entry name" value="P450, PUTATIVE (EUROFUNG)-RELATED"/>
    <property type="match status" value="1"/>
</dbReference>
<evidence type="ECO:0000256" key="7">
    <source>
        <dbReference type="ARBA" id="ARBA00023004"/>
    </source>
</evidence>
<dbReference type="GO" id="GO:0004497">
    <property type="term" value="F:monooxygenase activity"/>
    <property type="evidence" value="ECO:0007669"/>
    <property type="project" value="UniProtKB-KW"/>
</dbReference>
<evidence type="ECO:0008006" key="11">
    <source>
        <dbReference type="Google" id="ProtNLM"/>
    </source>
</evidence>
<comment type="similarity">
    <text evidence="3">Belongs to the cytochrome P450 family.</text>
</comment>
<keyword evidence="6" id="KW-0560">Oxidoreductase</keyword>
<accession>A0A8H7XXQ3</accession>
<keyword evidence="4" id="KW-0349">Heme</keyword>
<dbReference type="InterPro" id="IPR036396">
    <property type="entry name" value="Cyt_P450_sf"/>
</dbReference>
<feature type="transmembrane region" description="Helical" evidence="9">
    <location>
        <begin position="12"/>
        <end position="30"/>
    </location>
</feature>
<sequence>MFVLTILESLFATYPICMTVIGTVAYAVIIKKLQAKSRNPNPNGLPFPPGPKGYPLIGSVFQVPHKHPWLVYDQWFKKYGDMIYFEALGQPFLILGSLKRTNDLFEKRSSNYSDRLRLPMLIELMKSDFNFSLIPYGQWWRRHRRLFNEHFHHKAVVNYQPIQLREARALLHRLLLSPEHFMDHIHHSFGAAIMTVAYGIKVKESGDPYLATGHESLKGLAAAGIPGSFLVDLVPALKYVPSWFPGAGFKKKAAHWRRANEDLSQIPFKYVEQAMVCDTLNPSGYALFTKSSEQENGTAVPCLATKLIEGLPDKNNPTYPEDRELAESIAGVSYVGGADTTVSTVQTFFIAMALYPEVQKKAQTELDAVLGGKRLPDFDDRPSLPYINAMVKESMRWHQVVPLAVGHVSSSDDEYDGYFIPRGTIVLGNAWFDQDISIRSAKLMSKQDHIA</sequence>
<dbReference type="GO" id="GO:0016705">
    <property type="term" value="F:oxidoreductase activity, acting on paired donors, with incorporation or reduction of molecular oxygen"/>
    <property type="evidence" value="ECO:0007669"/>
    <property type="project" value="InterPro"/>
</dbReference>
<dbReference type="InterPro" id="IPR050364">
    <property type="entry name" value="Cytochrome_P450_fung"/>
</dbReference>
<gene>
    <name evidence="10" type="ORF">JR316_007733</name>
</gene>
<keyword evidence="8" id="KW-0503">Monooxygenase</keyword>
<evidence type="ECO:0000256" key="6">
    <source>
        <dbReference type="ARBA" id="ARBA00023002"/>
    </source>
</evidence>
<name>A0A8H7XXQ3_PSICU</name>
<comment type="caution">
    <text evidence="10">The sequence shown here is derived from an EMBL/GenBank/DDBJ whole genome shotgun (WGS) entry which is preliminary data.</text>
</comment>
<evidence type="ECO:0000256" key="4">
    <source>
        <dbReference type="ARBA" id="ARBA00022617"/>
    </source>
</evidence>
<dbReference type="Pfam" id="PF00067">
    <property type="entry name" value="p450"/>
    <property type="match status" value="1"/>
</dbReference>
<dbReference type="InterPro" id="IPR002401">
    <property type="entry name" value="Cyt_P450_E_grp-I"/>
</dbReference>
<comment type="pathway">
    <text evidence="2">Secondary metabolite biosynthesis.</text>
</comment>
<reference evidence="10" key="1">
    <citation type="submission" date="2021-02" db="EMBL/GenBank/DDBJ databases">
        <title>Psilocybe cubensis genome.</title>
        <authorList>
            <person name="Mckernan K.J."/>
            <person name="Crawford S."/>
            <person name="Trippe A."/>
            <person name="Kane L.T."/>
            <person name="Mclaughlin S."/>
        </authorList>
    </citation>
    <scope>NUCLEOTIDE SEQUENCE [LARGE SCALE GENOMIC DNA]</scope>
    <source>
        <strain evidence="10">MGC-MH-2018</strain>
    </source>
</reference>
<evidence type="ECO:0000256" key="8">
    <source>
        <dbReference type="ARBA" id="ARBA00023033"/>
    </source>
</evidence>
<dbReference type="AlphaFoldDB" id="A0A8H7XXQ3"/>
<evidence type="ECO:0000256" key="1">
    <source>
        <dbReference type="ARBA" id="ARBA00001971"/>
    </source>
</evidence>
<evidence type="ECO:0000256" key="5">
    <source>
        <dbReference type="ARBA" id="ARBA00022723"/>
    </source>
</evidence>
<evidence type="ECO:0000256" key="2">
    <source>
        <dbReference type="ARBA" id="ARBA00005179"/>
    </source>
</evidence>
<dbReference type="CDD" id="cd11065">
    <property type="entry name" value="CYP64-like"/>
    <property type="match status" value="1"/>
</dbReference>
<keyword evidence="9" id="KW-0812">Transmembrane</keyword>
<keyword evidence="7" id="KW-0408">Iron</keyword>
<proteinExistence type="inferred from homology"/>
<evidence type="ECO:0000256" key="9">
    <source>
        <dbReference type="SAM" id="Phobius"/>
    </source>
</evidence>
<organism evidence="10">
    <name type="scientific">Psilocybe cubensis</name>
    <name type="common">Psychedelic mushroom</name>
    <name type="synonym">Stropharia cubensis</name>
    <dbReference type="NCBI Taxonomy" id="181762"/>
    <lineage>
        <taxon>Eukaryota</taxon>
        <taxon>Fungi</taxon>
        <taxon>Dikarya</taxon>
        <taxon>Basidiomycota</taxon>
        <taxon>Agaricomycotina</taxon>
        <taxon>Agaricomycetes</taxon>
        <taxon>Agaricomycetidae</taxon>
        <taxon>Agaricales</taxon>
        <taxon>Agaricineae</taxon>
        <taxon>Strophariaceae</taxon>
        <taxon>Psilocybe</taxon>
    </lineage>
</organism>
<dbReference type="SUPFAM" id="SSF48264">
    <property type="entry name" value="Cytochrome P450"/>
    <property type="match status" value="1"/>
</dbReference>
<dbReference type="PANTHER" id="PTHR46300">
    <property type="entry name" value="P450, PUTATIVE (EUROFUNG)-RELATED-RELATED"/>
    <property type="match status" value="1"/>
</dbReference>
<dbReference type="PRINTS" id="PR00463">
    <property type="entry name" value="EP450I"/>
</dbReference>
<comment type="cofactor">
    <cofactor evidence="1">
        <name>heme</name>
        <dbReference type="ChEBI" id="CHEBI:30413"/>
    </cofactor>
</comment>
<dbReference type="GO" id="GO:0005506">
    <property type="term" value="F:iron ion binding"/>
    <property type="evidence" value="ECO:0007669"/>
    <property type="project" value="InterPro"/>
</dbReference>
<dbReference type="Gene3D" id="1.10.630.10">
    <property type="entry name" value="Cytochrome P450"/>
    <property type="match status" value="1"/>
</dbReference>
<dbReference type="EMBL" id="JAFIQS010000007">
    <property type="protein sequence ID" value="KAG5167384.1"/>
    <property type="molecule type" value="Genomic_DNA"/>
</dbReference>
<dbReference type="InterPro" id="IPR001128">
    <property type="entry name" value="Cyt_P450"/>
</dbReference>
<protein>
    <recommendedName>
        <fullName evidence="11">Cytochrome P450</fullName>
    </recommendedName>
</protein>
<dbReference type="GO" id="GO:0020037">
    <property type="term" value="F:heme binding"/>
    <property type="evidence" value="ECO:0007669"/>
    <property type="project" value="InterPro"/>
</dbReference>
<keyword evidence="5" id="KW-0479">Metal-binding</keyword>
<keyword evidence="9" id="KW-0472">Membrane</keyword>
<evidence type="ECO:0000313" key="10">
    <source>
        <dbReference type="EMBL" id="KAG5167384.1"/>
    </source>
</evidence>
<evidence type="ECO:0000256" key="3">
    <source>
        <dbReference type="ARBA" id="ARBA00010617"/>
    </source>
</evidence>
<keyword evidence="9" id="KW-1133">Transmembrane helix</keyword>